<evidence type="ECO:0000256" key="6">
    <source>
        <dbReference type="ARBA" id="ARBA00022989"/>
    </source>
</evidence>
<keyword evidence="6 9" id="KW-1133">Transmembrane helix</keyword>
<dbReference type="GO" id="GO:0045047">
    <property type="term" value="P:protein targeting to ER"/>
    <property type="evidence" value="ECO:0007669"/>
    <property type="project" value="TreeGrafter"/>
</dbReference>
<comment type="caution">
    <text evidence="10">The sequence shown here is derived from an EMBL/GenBank/DDBJ whole genome shotgun (WGS) entry which is preliminary data.</text>
</comment>
<protein>
    <recommendedName>
        <fullName evidence="3">Signal peptidase complex subunit 1</fullName>
    </recommendedName>
</protein>
<evidence type="ECO:0000313" key="11">
    <source>
        <dbReference type="Proteomes" id="UP000824596"/>
    </source>
</evidence>
<comment type="subcellular location">
    <subcellularLocation>
        <location evidence="1">Endoplasmic reticulum membrane</location>
        <topology evidence="1">Multi-pass membrane protein</topology>
    </subcellularLocation>
</comment>
<evidence type="ECO:0000256" key="3">
    <source>
        <dbReference type="ARBA" id="ARBA00017059"/>
    </source>
</evidence>
<dbReference type="OrthoDB" id="263893at2759"/>
<accession>A0A9P8MRV7</accession>
<dbReference type="EMBL" id="JAIZPD010000011">
    <property type="protein sequence ID" value="KAH0960060.1"/>
    <property type="molecule type" value="Genomic_DNA"/>
</dbReference>
<keyword evidence="11" id="KW-1185">Reference proteome</keyword>
<proteinExistence type="inferred from homology"/>
<name>A0A9P8MRV7_9HYPO</name>
<sequence>MAEELLDKIRDVVDGPIDFEGQRRAETFATLLLAVSGLVAFNIGYHYQDIQKAVYIGLGGTVLTFLLVVPPWPFYNKSPVKWLPAGAGWQQG</sequence>
<keyword evidence="7 9" id="KW-0472">Membrane</keyword>
<dbReference type="PANTHER" id="PTHR13202">
    <property type="entry name" value="MICROSOMAL SIGNAL PEPTIDASE 12 KDA SUBUNIT"/>
    <property type="match status" value="1"/>
</dbReference>
<dbReference type="Proteomes" id="UP000824596">
    <property type="component" value="Unassembled WGS sequence"/>
</dbReference>
<evidence type="ECO:0000256" key="7">
    <source>
        <dbReference type="ARBA" id="ARBA00023136"/>
    </source>
</evidence>
<evidence type="ECO:0000256" key="1">
    <source>
        <dbReference type="ARBA" id="ARBA00004477"/>
    </source>
</evidence>
<evidence type="ECO:0000256" key="5">
    <source>
        <dbReference type="ARBA" id="ARBA00022824"/>
    </source>
</evidence>
<evidence type="ECO:0000256" key="8">
    <source>
        <dbReference type="ARBA" id="ARBA00045204"/>
    </source>
</evidence>
<dbReference type="GO" id="GO:0005787">
    <property type="term" value="C:signal peptidase complex"/>
    <property type="evidence" value="ECO:0007669"/>
    <property type="project" value="InterPro"/>
</dbReference>
<dbReference type="PANTHER" id="PTHR13202:SF0">
    <property type="entry name" value="SIGNAL PEPTIDASE COMPLEX SUBUNIT 1"/>
    <property type="match status" value="1"/>
</dbReference>
<dbReference type="InterPro" id="IPR009542">
    <property type="entry name" value="Spc1/SPCS1"/>
</dbReference>
<evidence type="ECO:0000313" key="10">
    <source>
        <dbReference type="EMBL" id="KAH0960060.1"/>
    </source>
</evidence>
<dbReference type="GeneID" id="68358210"/>
<comment type="similarity">
    <text evidence="2">Belongs to the SPCS1 family.</text>
</comment>
<reference evidence="10" key="1">
    <citation type="submission" date="2021-09" db="EMBL/GenBank/DDBJ databases">
        <title>A high-quality genome of the endoparasitic fungus Hirsutella rhossiliensis with a comparison of Hirsutella genomes reveals transposable elements contributing to genome size variation.</title>
        <authorList>
            <person name="Lin R."/>
            <person name="Jiao Y."/>
            <person name="Sun X."/>
            <person name="Ling J."/>
            <person name="Xie B."/>
            <person name="Cheng X."/>
        </authorList>
    </citation>
    <scope>NUCLEOTIDE SEQUENCE</scope>
    <source>
        <strain evidence="10">HR02</strain>
    </source>
</reference>
<feature type="transmembrane region" description="Helical" evidence="9">
    <location>
        <begin position="28"/>
        <end position="47"/>
    </location>
</feature>
<dbReference type="GO" id="GO:0006465">
    <property type="term" value="P:signal peptide processing"/>
    <property type="evidence" value="ECO:0007669"/>
    <property type="project" value="InterPro"/>
</dbReference>
<keyword evidence="4 9" id="KW-0812">Transmembrane</keyword>
<dbReference type="Pfam" id="PF06645">
    <property type="entry name" value="SPC12"/>
    <property type="match status" value="1"/>
</dbReference>
<evidence type="ECO:0000256" key="4">
    <source>
        <dbReference type="ARBA" id="ARBA00022692"/>
    </source>
</evidence>
<evidence type="ECO:0000256" key="9">
    <source>
        <dbReference type="SAM" id="Phobius"/>
    </source>
</evidence>
<organism evidence="10 11">
    <name type="scientific">Hirsutella rhossiliensis</name>
    <dbReference type="NCBI Taxonomy" id="111463"/>
    <lineage>
        <taxon>Eukaryota</taxon>
        <taxon>Fungi</taxon>
        <taxon>Dikarya</taxon>
        <taxon>Ascomycota</taxon>
        <taxon>Pezizomycotina</taxon>
        <taxon>Sordariomycetes</taxon>
        <taxon>Hypocreomycetidae</taxon>
        <taxon>Hypocreales</taxon>
        <taxon>Ophiocordycipitaceae</taxon>
        <taxon>Hirsutella</taxon>
    </lineage>
</organism>
<gene>
    <name evidence="10" type="ORF">HRG_09081</name>
</gene>
<dbReference type="AlphaFoldDB" id="A0A9P8MRV7"/>
<evidence type="ECO:0000256" key="2">
    <source>
        <dbReference type="ARBA" id="ARBA00005245"/>
    </source>
</evidence>
<keyword evidence="5" id="KW-0256">Endoplasmic reticulum</keyword>
<feature type="transmembrane region" description="Helical" evidence="9">
    <location>
        <begin position="53"/>
        <end position="75"/>
    </location>
</feature>
<comment type="function">
    <text evidence="8">Component of the signal peptidase complex (SPC) which catalyzes the cleavage of N-terminal signal sequences from nascent proteins as they are translocated into the lumen of the endoplasmic reticulum. Dispensable for SPC enzymatic activity.</text>
</comment>
<dbReference type="RefSeq" id="XP_044717573.1">
    <property type="nucleotide sequence ID" value="XM_044867552.1"/>
</dbReference>